<gene>
    <name evidence="1" type="ORF">KFK09_007516</name>
</gene>
<comment type="caution">
    <text evidence="1">The sequence shown here is derived from an EMBL/GenBank/DDBJ whole genome shotgun (WGS) entry which is preliminary data.</text>
</comment>
<evidence type="ECO:0000313" key="2">
    <source>
        <dbReference type="Proteomes" id="UP000829196"/>
    </source>
</evidence>
<organism evidence="1 2">
    <name type="scientific">Dendrobium nobile</name>
    <name type="common">Orchid</name>
    <dbReference type="NCBI Taxonomy" id="94219"/>
    <lineage>
        <taxon>Eukaryota</taxon>
        <taxon>Viridiplantae</taxon>
        <taxon>Streptophyta</taxon>
        <taxon>Embryophyta</taxon>
        <taxon>Tracheophyta</taxon>
        <taxon>Spermatophyta</taxon>
        <taxon>Magnoliopsida</taxon>
        <taxon>Liliopsida</taxon>
        <taxon>Asparagales</taxon>
        <taxon>Orchidaceae</taxon>
        <taxon>Epidendroideae</taxon>
        <taxon>Malaxideae</taxon>
        <taxon>Dendrobiinae</taxon>
        <taxon>Dendrobium</taxon>
    </lineage>
</organism>
<keyword evidence="2" id="KW-1185">Reference proteome</keyword>
<name>A0A8T3BWQ5_DENNO</name>
<proteinExistence type="predicted"/>
<reference evidence="1" key="1">
    <citation type="journal article" date="2022" name="Front. Genet.">
        <title>Chromosome-Scale Assembly of the Dendrobium nobile Genome Provides Insights Into the Molecular Mechanism of the Biosynthesis of the Medicinal Active Ingredient of Dendrobium.</title>
        <authorList>
            <person name="Xu Q."/>
            <person name="Niu S.-C."/>
            <person name="Li K.-L."/>
            <person name="Zheng P.-J."/>
            <person name="Zhang X.-J."/>
            <person name="Jia Y."/>
            <person name="Liu Y."/>
            <person name="Niu Y.-X."/>
            <person name="Yu L.-H."/>
            <person name="Chen D.-F."/>
            <person name="Zhang G.-Q."/>
        </authorList>
    </citation>
    <scope>NUCLEOTIDE SEQUENCE</scope>
    <source>
        <tissue evidence="1">Leaf</tissue>
    </source>
</reference>
<evidence type="ECO:0000313" key="1">
    <source>
        <dbReference type="EMBL" id="KAI0520051.1"/>
    </source>
</evidence>
<accession>A0A8T3BWQ5</accession>
<dbReference type="Proteomes" id="UP000829196">
    <property type="component" value="Unassembled WGS sequence"/>
</dbReference>
<dbReference type="AlphaFoldDB" id="A0A8T3BWQ5"/>
<protein>
    <submittedName>
        <fullName evidence="1">Uncharacterized protein</fullName>
    </submittedName>
</protein>
<dbReference type="EMBL" id="JAGYWB010000006">
    <property type="protein sequence ID" value="KAI0520051.1"/>
    <property type="molecule type" value="Genomic_DNA"/>
</dbReference>
<sequence length="96" mass="10998">MDQYIKREFQTFCITSINVTFGLPIIHLNSSTLTLSIHHTSVFSTLHYTYPTHLKLFLTILSSIDATPIFLKNIIISHSLSHPIFTFSFMTHSTLL</sequence>